<reference evidence="2" key="1">
    <citation type="submission" date="2009-10" db="EMBL/GenBank/DDBJ databases">
        <title>The genome sequence of Streptomyces sviceus strain ATCC 29083.</title>
        <authorList>
            <consortium name="The Broad Institute Genome Sequencing Platform"/>
            <consortium name="Broad Institute Microbial Sequencing Center"/>
            <person name="Fischbach M."/>
            <person name="Godfrey P."/>
            <person name="Ward D."/>
            <person name="Young S."/>
            <person name="Zeng Q."/>
            <person name="Koehrsen M."/>
            <person name="Alvarado L."/>
            <person name="Berlin A.M."/>
            <person name="Bochicchio J."/>
            <person name="Borenstein D."/>
            <person name="Chapman S.B."/>
            <person name="Chen Z."/>
            <person name="Engels R."/>
            <person name="Freedman E."/>
            <person name="Gellesch M."/>
            <person name="Goldberg J."/>
            <person name="Griggs A."/>
            <person name="Gujja S."/>
            <person name="Heilman E.R."/>
            <person name="Heiman D.I."/>
            <person name="Hepburn T.A."/>
            <person name="Howarth C."/>
            <person name="Jen D."/>
            <person name="Larson L."/>
            <person name="Lewis B."/>
            <person name="Mehta T."/>
            <person name="Park D."/>
            <person name="Pearson M."/>
            <person name="Richards J."/>
            <person name="Roberts A."/>
            <person name="Saif S."/>
            <person name="Shea T.D."/>
            <person name="Shenoy N."/>
            <person name="Sisk P."/>
            <person name="Stolte C."/>
            <person name="Sykes S.N."/>
            <person name="Thomson T."/>
            <person name="Walk T."/>
            <person name="White J."/>
            <person name="Yandava C."/>
            <person name="Straight P."/>
            <person name="Clardy J."/>
            <person name="Hung D."/>
            <person name="Kolter R."/>
            <person name="Mekalanos J."/>
            <person name="Walker S."/>
            <person name="Walsh C.T."/>
            <person name="Wieland-Brown L.C."/>
            <person name="Haas B."/>
            <person name="Nusbaum C."/>
            <person name="Birren B."/>
        </authorList>
    </citation>
    <scope>NUCLEOTIDE SEQUENCE [LARGE SCALE GENOMIC DNA]</scope>
    <source>
        <strain evidence="2">ATCC 29083</strain>
    </source>
</reference>
<evidence type="ECO:0000313" key="3">
    <source>
        <dbReference type="Proteomes" id="UP000002785"/>
    </source>
</evidence>
<feature type="region of interest" description="Disordered" evidence="1">
    <location>
        <begin position="1"/>
        <end position="33"/>
    </location>
</feature>
<dbReference type="AlphaFoldDB" id="D6XBT4"/>
<keyword evidence="3" id="KW-1185">Reference proteome</keyword>
<gene>
    <name evidence="2" type="ORF">SSEG_10389</name>
</gene>
<dbReference type="EMBL" id="CM000951">
    <property type="protein sequence ID" value="EFH28189.1"/>
    <property type="molecule type" value="Genomic_DNA"/>
</dbReference>
<organism evidence="2 3">
    <name type="scientific">Streptomyces sviceus (strain ATCC 29083 / DSM 924 / JCM 4929 / NBRC 13980 / NCIMB 11184 / NRRL 5439 / UC 5370)</name>
    <dbReference type="NCBI Taxonomy" id="463191"/>
    <lineage>
        <taxon>Bacteria</taxon>
        <taxon>Bacillati</taxon>
        <taxon>Actinomycetota</taxon>
        <taxon>Actinomycetes</taxon>
        <taxon>Kitasatosporales</taxon>
        <taxon>Streptomycetaceae</taxon>
        <taxon>Streptomyces</taxon>
    </lineage>
</organism>
<evidence type="ECO:0000313" key="2">
    <source>
        <dbReference type="EMBL" id="EFH28189.1"/>
    </source>
</evidence>
<feature type="non-terminal residue" evidence="2">
    <location>
        <position position="168"/>
    </location>
</feature>
<sequence>MRWGSGMAAGGADSGPEQPQGRRGRPRKALDAQRLDPQRLAFVEALRTVFFDRLKSEGITYADISRELGKGAFSPTTLSRIADGQKLPQYDQYMALVALVPALVGQPLTEKAEEHLWQLYLRAVQARDPKDVPYYQYLRDIDDVRRRQHAMLVLRNSQPLQTDGGVED</sequence>
<evidence type="ECO:0008006" key="4">
    <source>
        <dbReference type="Google" id="ProtNLM"/>
    </source>
</evidence>
<dbReference type="HOGENOM" id="CLU_1590055_0_0_11"/>
<name>D6XBT4_STRX2</name>
<proteinExistence type="predicted"/>
<accession>D6XBT4</accession>
<evidence type="ECO:0000256" key="1">
    <source>
        <dbReference type="SAM" id="MobiDB-lite"/>
    </source>
</evidence>
<protein>
    <recommendedName>
        <fullName evidence="4">HTH cro/C1-type domain-containing protein</fullName>
    </recommendedName>
</protein>
<dbReference type="Proteomes" id="UP000002785">
    <property type="component" value="Chromosome"/>
</dbReference>